<evidence type="ECO:0000256" key="2">
    <source>
        <dbReference type="ARBA" id="ARBA00008520"/>
    </source>
</evidence>
<dbReference type="OrthoDB" id="9815444at2"/>
<evidence type="ECO:0000256" key="4">
    <source>
        <dbReference type="ARBA" id="ARBA00022729"/>
    </source>
</evidence>
<dbReference type="Pfam" id="PF13416">
    <property type="entry name" value="SBP_bac_8"/>
    <property type="match status" value="1"/>
</dbReference>
<evidence type="ECO:0000256" key="3">
    <source>
        <dbReference type="ARBA" id="ARBA00022448"/>
    </source>
</evidence>
<protein>
    <submittedName>
        <fullName evidence="7">Putative spermidine/putrescine transport system substrate-binding protein</fullName>
    </submittedName>
</protein>
<comment type="similarity">
    <text evidence="2">Belongs to the bacterial solute-binding protein 1 family.</text>
</comment>
<comment type="subcellular location">
    <subcellularLocation>
        <location evidence="1">Periplasm</location>
    </subcellularLocation>
</comment>
<evidence type="ECO:0000256" key="6">
    <source>
        <dbReference type="SAM" id="SignalP"/>
    </source>
</evidence>
<evidence type="ECO:0000256" key="1">
    <source>
        <dbReference type="ARBA" id="ARBA00004418"/>
    </source>
</evidence>
<evidence type="ECO:0000313" key="8">
    <source>
        <dbReference type="Proteomes" id="UP000248021"/>
    </source>
</evidence>
<dbReference type="Proteomes" id="UP000248021">
    <property type="component" value="Unassembled WGS sequence"/>
</dbReference>
<feature type="signal peptide" evidence="6">
    <location>
        <begin position="1"/>
        <end position="22"/>
    </location>
</feature>
<dbReference type="Gene3D" id="3.40.190.10">
    <property type="entry name" value="Periplasmic binding protein-like II"/>
    <property type="match status" value="2"/>
</dbReference>
<dbReference type="SUPFAM" id="SSF53850">
    <property type="entry name" value="Periplasmic binding protein-like II"/>
    <property type="match status" value="1"/>
</dbReference>
<dbReference type="GO" id="GO:0030976">
    <property type="term" value="F:thiamine pyrophosphate binding"/>
    <property type="evidence" value="ECO:0007669"/>
    <property type="project" value="TreeGrafter"/>
</dbReference>
<evidence type="ECO:0000313" key="7">
    <source>
        <dbReference type="EMBL" id="PXW57102.1"/>
    </source>
</evidence>
<dbReference type="PANTHER" id="PTHR30006">
    <property type="entry name" value="THIAMINE-BINDING PERIPLASMIC PROTEIN-RELATED"/>
    <property type="match status" value="1"/>
</dbReference>
<keyword evidence="5" id="KW-0574">Periplasm</keyword>
<dbReference type="CDD" id="cd13589">
    <property type="entry name" value="PBP2_polyamine_RpCGA009"/>
    <property type="match status" value="1"/>
</dbReference>
<reference evidence="7 8" key="1">
    <citation type="submission" date="2018-05" db="EMBL/GenBank/DDBJ databases">
        <title>Genomic Encyclopedia of Type Strains, Phase IV (KMG-IV): sequencing the most valuable type-strain genomes for metagenomic binning, comparative biology and taxonomic classification.</title>
        <authorList>
            <person name="Goeker M."/>
        </authorList>
    </citation>
    <scope>NUCLEOTIDE SEQUENCE [LARGE SCALE GENOMIC DNA]</scope>
    <source>
        <strain evidence="7 8">DSM 6462</strain>
    </source>
</reference>
<keyword evidence="3" id="KW-0813">Transport</keyword>
<feature type="chain" id="PRO_5016112334" evidence="6">
    <location>
        <begin position="23"/>
        <end position="343"/>
    </location>
</feature>
<gene>
    <name evidence="7" type="ORF">C7450_107140</name>
</gene>
<proteinExistence type="inferred from homology"/>
<accession>A0A2V3U4C4</accession>
<comment type="caution">
    <text evidence="7">The sequence shown here is derived from an EMBL/GenBank/DDBJ whole genome shotgun (WGS) entry which is preliminary data.</text>
</comment>
<sequence length="343" mass="37881">MKKISFAVALSLLLVGGISASADEVTYAGPGGLYQELMKKTTFDPAKTKYGLTVNLDNIKSIADARMQVQSGNPTWDIVEVPEQQCRSAEADTLFENIDYSLVPNAADLPDNLKGKNWIGGFTRYAMVLVWNKKTYGANPPSSWADFFDVAKFPGTRAMYNQPRMMAELTLLGDGVDKAKMYPLDVERAIRKMEGFRKNITVFYETYGQATQLLANGEIDMMALTNGRASAIAADYGQFAYTLNEGIADNGCLAILKGTKNPKAAMKALNAFIDREFQANIGAESTYGPVNPKAFDVGTISAEKMEQLPTYPPVLEKMLLLDAGWWAKNEVDVVPRWLRMMQK</sequence>
<dbReference type="EMBL" id="QJJK01000007">
    <property type="protein sequence ID" value="PXW57102.1"/>
    <property type="molecule type" value="Genomic_DNA"/>
</dbReference>
<keyword evidence="8" id="KW-1185">Reference proteome</keyword>
<keyword evidence="4 6" id="KW-0732">Signal</keyword>
<dbReference type="GO" id="GO:0030288">
    <property type="term" value="C:outer membrane-bounded periplasmic space"/>
    <property type="evidence" value="ECO:0007669"/>
    <property type="project" value="TreeGrafter"/>
</dbReference>
<dbReference type="PANTHER" id="PTHR30006:SF3">
    <property type="entry name" value="THIAMINE-BINDING PERIPLASMIC PROTEIN"/>
    <property type="match status" value="1"/>
</dbReference>
<dbReference type="InterPro" id="IPR006059">
    <property type="entry name" value="SBP"/>
</dbReference>
<dbReference type="GO" id="GO:0030975">
    <property type="term" value="F:thiamine binding"/>
    <property type="evidence" value="ECO:0007669"/>
    <property type="project" value="TreeGrafter"/>
</dbReference>
<dbReference type="RefSeq" id="WP_110375728.1">
    <property type="nucleotide sequence ID" value="NZ_JAHBRY010000001.1"/>
</dbReference>
<dbReference type="AlphaFoldDB" id="A0A2V3U4C4"/>
<name>A0A2V3U4C4_9HYPH</name>
<dbReference type="GO" id="GO:0015888">
    <property type="term" value="P:thiamine transport"/>
    <property type="evidence" value="ECO:0007669"/>
    <property type="project" value="TreeGrafter"/>
</dbReference>
<organism evidence="7 8">
    <name type="scientific">Chelatococcus asaccharovorans</name>
    <dbReference type="NCBI Taxonomy" id="28210"/>
    <lineage>
        <taxon>Bacteria</taxon>
        <taxon>Pseudomonadati</taxon>
        <taxon>Pseudomonadota</taxon>
        <taxon>Alphaproteobacteria</taxon>
        <taxon>Hyphomicrobiales</taxon>
        <taxon>Chelatococcaceae</taxon>
        <taxon>Chelatococcus</taxon>
    </lineage>
</organism>
<evidence type="ECO:0000256" key="5">
    <source>
        <dbReference type="ARBA" id="ARBA00022764"/>
    </source>
</evidence>